<feature type="repeat" description="PPR" evidence="2">
    <location>
        <begin position="352"/>
        <end position="386"/>
    </location>
</feature>
<accession>A0A9D4V7I1</accession>
<evidence type="ECO:0000313" key="4">
    <source>
        <dbReference type="Proteomes" id="UP000886520"/>
    </source>
</evidence>
<proteinExistence type="predicted"/>
<dbReference type="PROSITE" id="PS51375">
    <property type="entry name" value="PPR"/>
    <property type="match status" value="5"/>
</dbReference>
<reference evidence="3" key="1">
    <citation type="submission" date="2021-01" db="EMBL/GenBank/DDBJ databases">
        <title>Adiantum capillus-veneris genome.</title>
        <authorList>
            <person name="Fang Y."/>
            <person name="Liao Q."/>
        </authorList>
    </citation>
    <scope>NUCLEOTIDE SEQUENCE</scope>
    <source>
        <strain evidence="3">H3</strain>
        <tissue evidence="3">Leaf</tissue>
    </source>
</reference>
<keyword evidence="1" id="KW-0677">Repeat</keyword>
<dbReference type="PANTHER" id="PTHR24015:SF548">
    <property type="entry name" value="OS08G0340900 PROTEIN"/>
    <property type="match status" value="1"/>
</dbReference>
<evidence type="ECO:0008006" key="5">
    <source>
        <dbReference type="Google" id="ProtNLM"/>
    </source>
</evidence>
<evidence type="ECO:0000256" key="2">
    <source>
        <dbReference type="PROSITE-ProRule" id="PRU00708"/>
    </source>
</evidence>
<dbReference type="GO" id="GO:0009451">
    <property type="term" value="P:RNA modification"/>
    <property type="evidence" value="ECO:0007669"/>
    <property type="project" value="InterPro"/>
</dbReference>
<dbReference type="Proteomes" id="UP000886520">
    <property type="component" value="Chromosome 4"/>
</dbReference>
<dbReference type="FunFam" id="1.25.40.10:FF:000158">
    <property type="entry name" value="pentatricopeptide repeat-containing protein At2g33680"/>
    <property type="match status" value="1"/>
</dbReference>
<protein>
    <recommendedName>
        <fullName evidence="5">Pentatricopeptide repeat-containing protein</fullName>
    </recommendedName>
</protein>
<feature type="repeat" description="PPR" evidence="2">
    <location>
        <begin position="468"/>
        <end position="502"/>
    </location>
</feature>
<dbReference type="PANTHER" id="PTHR24015">
    <property type="entry name" value="OS07G0578800 PROTEIN-RELATED"/>
    <property type="match status" value="1"/>
</dbReference>
<keyword evidence="4" id="KW-1185">Reference proteome</keyword>
<dbReference type="InterPro" id="IPR002885">
    <property type="entry name" value="PPR_rpt"/>
</dbReference>
<feature type="repeat" description="PPR" evidence="2">
    <location>
        <begin position="235"/>
        <end position="269"/>
    </location>
</feature>
<dbReference type="AlphaFoldDB" id="A0A9D4V7I1"/>
<dbReference type="InterPro" id="IPR011990">
    <property type="entry name" value="TPR-like_helical_dom_sf"/>
</dbReference>
<dbReference type="GO" id="GO:0003723">
    <property type="term" value="F:RNA binding"/>
    <property type="evidence" value="ECO:0007669"/>
    <property type="project" value="InterPro"/>
</dbReference>
<gene>
    <name evidence="3" type="ORF">GOP47_0004453</name>
</gene>
<dbReference type="FunFam" id="1.25.40.10:FF:000285">
    <property type="entry name" value="Pentatricopeptide repeat-containing protein, chloroplastic"/>
    <property type="match status" value="3"/>
</dbReference>
<feature type="repeat" description="PPR" evidence="2">
    <location>
        <begin position="583"/>
        <end position="613"/>
    </location>
</feature>
<dbReference type="NCBIfam" id="TIGR00756">
    <property type="entry name" value="PPR"/>
    <property type="match status" value="4"/>
</dbReference>
<dbReference type="Pfam" id="PF13812">
    <property type="entry name" value="PPR_3"/>
    <property type="match status" value="2"/>
</dbReference>
<evidence type="ECO:0000256" key="1">
    <source>
        <dbReference type="ARBA" id="ARBA00022737"/>
    </source>
</evidence>
<evidence type="ECO:0000313" key="3">
    <source>
        <dbReference type="EMBL" id="KAI5081270.1"/>
    </source>
</evidence>
<dbReference type="InterPro" id="IPR046960">
    <property type="entry name" value="PPR_At4g14850-like_plant"/>
</dbReference>
<dbReference type="Pfam" id="PF01535">
    <property type="entry name" value="PPR"/>
    <property type="match status" value="1"/>
</dbReference>
<dbReference type="OrthoDB" id="1882346at2759"/>
<dbReference type="Pfam" id="PF13041">
    <property type="entry name" value="PPR_2"/>
    <property type="match status" value="3"/>
</dbReference>
<dbReference type="GO" id="GO:0048731">
    <property type="term" value="P:system development"/>
    <property type="evidence" value="ECO:0007669"/>
    <property type="project" value="UniProtKB-ARBA"/>
</dbReference>
<comment type="caution">
    <text evidence="3">The sequence shown here is derived from an EMBL/GenBank/DDBJ whole genome shotgun (WGS) entry which is preliminary data.</text>
</comment>
<feature type="repeat" description="PPR" evidence="2">
    <location>
        <begin position="134"/>
        <end position="168"/>
    </location>
</feature>
<organism evidence="3 4">
    <name type="scientific">Adiantum capillus-veneris</name>
    <name type="common">Maidenhair fern</name>
    <dbReference type="NCBI Taxonomy" id="13818"/>
    <lineage>
        <taxon>Eukaryota</taxon>
        <taxon>Viridiplantae</taxon>
        <taxon>Streptophyta</taxon>
        <taxon>Embryophyta</taxon>
        <taxon>Tracheophyta</taxon>
        <taxon>Polypodiopsida</taxon>
        <taxon>Polypodiidae</taxon>
        <taxon>Polypodiales</taxon>
        <taxon>Pteridineae</taxon>
        <taxon>Pteridaceae</taxon>
        <taxon>Vittarioideae</taxon>
        <taxon>Adiantum</taxon>
    </lineage>
</organism>
<dbReference type="Gene3D" id="1.25.40.10">
    <property type="entry name" value="Tetratricopeptide repeat domain"/>
    <property type="match status" value="6"/>
</dbReference>
<name>A0A9D4V7I1_ADICA</name>
<sequence length="861" mass="95607">MVACAALRRPRSIAFVHARFSHGGFLPSQKMDAQEESSSDPFWVRTLCQHGQLGQSINLLYSMHAPPSPDTYLFLLKACNYQKALSQTRRVHAHLARHELLLSGFLGDYLAMTLARCGALEDALDLFFSLPGRTVYSWTAIMSACTECGQGEEAHRLYRCMLADGVEPDAYTFVCLFKACGCTLDLDLGKELHSNARKRGFTTDVYVGNTLMSMYGKCEALEEAEDVFRGLVKRNIVSWCVMLTAYVEQGHENQALQLYRQMFEEDIQPDRLASMVVLQACGLVADNEEFMEKEGQSTMLPLLQIGQAIHADAYRKGFVSDVYFNSALVNMYGKGGSMMEAEHAFQALSQRNIVTWNAMLSACLEQGLGEKTLWFYIRMQQEGVSPDQLTLLFTFQACGILAANENPSLDRELSKRTCLEIGQALHADACKRGFAFDAVLGSALLIMYGKCKALMQVDYMFVLLSERNIVAWNAMLTIYVEQGLNDEALMLYRQLQEENVSPDELSFAISFQACAGLAEKDASNLEIQSNKMLLGVGRCLHSDARRRGFDSGLPVGNALLKFYTKCGSLAEAEQVFDMMPQPNLVSWNVILRAYVDEDQADRALQFFAYMQRYFVIHDDVTLISVIQACGATGSLEISKYLHFHAASVEYEHVPTVAATTIHTYGCCASMADAEALLDGLSDPHVAAWNACISGHAGDGNYMASYCLFEMLKLAGLMPSVITFTSLLSVCSHSGLLIEALECFESLCVDFRLTIDSKHIAIMVDLLGRIGDFTKIDDMFGWIQSQADLSAFLCLLGACRVHGNLQLAERIFDCAAQFYPEEASLYVLMSNMYADAGLHNPSVQVENFLPKQLDLSLLELST</sequence>
<dbReference type="EMBL" id="JABFUD020000004">
    <property type="protein sequence ID" value="KAI5081270.1"/>
    <property type="molecule type" value="Genomic_DNA"/>
</dbReference>